<proteinExistence type="predicted"/>
<organism evidence="1 2">
    <name type="scientific">Favolaschia claudopus</name>
    <dbReference type="NCBI Taxonomy" id="2862362"/>
    <lineage>
        <taxon>Eukaryota</taxon>
        <taxon>Fungi</taxon>
        <taxon>Dikarya</taxon>
        <taxon>Basidiomycota</taxon>
        <taxon>Agaricomycotina</taxon>
        <taxon>Agaricomycetes</taxon>
        <taxon>Agaricomycetidae</taxon>
        <taxon>Agaricales</taxon>
        <taxon>Marasmiineae</taxon>
        <taxon>Mycenaceae</taxon>
        <taxon>Favolaschia</taxon>
    </lineage>
</organism>
<dbReference type="EMBL" id="JAWWNJ010000005">
    <property type="protein sequence ID" value="KAK7055873.1"/>
    <property type="molecule type" value="Genomic_DNA"/>
</dbReference>
<evidence type="ECO:0000313" key="2">
    <source>
        <dbReference type="Proteomes" id="UP001362999"/>
    </source>
</evidence>
<name>A0AAW0DW39_9AGAR</name>
<dbReference type="AlphaFoldDB" id="A0AAW0DW39"/>
<dbReference type="SUPFAM" id="SSF52047">
    <property type="entry name" value="RNI-like"/>
    <property type="match status" value="1"/>
</dbReference>
<reference evidence="1 2" key="1">
    <citation type="journal article" date="2024" name="J Genomics">
        <title>Draft genome sequencing and assembly of Favolaschia claudopus CIRM-BRFM 2984 isolated from oak limbs.</title>
        <authorList>
            <person name="Navarro D."/>
            <person name="Drula E."/>
            <person name="Chaduli D."/>
            <person name="Cazenave R."/>
            <person name="Ahrendt S."/>
            <person name="Wang J."/>
            <person name="Lipzen A."/>
            <person name="Daum C."/>
            <person name="Barry K."/>
            <person name="Grigoriev I.V."/>
            <person name="Favel A."/>
            <person name="Rosso M.N."/>
            <person name="Martin F."/>
        </authorList>
    </citation>
    <scope>NUCLEOTIDE SEQUENCE [LARGE SCALE GENOMIC DNA]</scope>
    <source>
        <strain evidence="1 2">CIRM-BRFM 2984</strain>
    </source>
</reference>
<evidence type="ECO:0000313" key="1">
    <source>
        <dbReference type="EMBL" id="KAK7055873.1"/>
    </source>
</evidence>
<accession>A0AAW0DW39</accession>
<protein>
    <submittedName>
        <fullName evidence="1">F-box domain-containing protein</fullName>
    </submittedName>
</protein>
<gene>
    <name evidence="1" type="ORF">R3P38DRAFT_2849369</name>
</gene>
<dbReference type="Gene3D" id="1.20.1280.50">
    <property type="match status" value="1"/>
</dbReference>
<sequence>MQKNLEADRACVAEIDAEIAWHEQCIAELQSRRVIASQALDAYKYPVLKLPNEIVSEIFLHFLPPSTICPPLTGLHSPSLLTHICSKWRAIALSTPDLWTTVPVSKFREGRDHIASEWLTRSPSRLLTVRIHGLVEEDVSRGMYSAIMSHRARLEHLTIIVPGHNIDLLEGPMPLLRHLHLDLWQLSDSQLVVLDNAPLLCSVVLSHQAAYLVELPWLQLTSLTLQCQTPNLAQCELTLFVRGDDPLPPVRLPRLQSLLLRGYKEHGEDHLGEDPLDALSHFFSQSGCNLEELVLCIIRYDDELPRYSISGYWTRFPPISEILAQWQMRIDPCEDFHSESESESEDSDDSDY</sequence>
<dbReference type="Proteomes" id="UP001362999">
    <property type="component" value="Unassembled WGS sequence"/>
</dbReference>
<comment type="caution">
    <text evidence="1">The sequence shown here is derived from an EMBL/GenBank/DDBJ whole genome shotgun (WGS) entry which is preliminary data.</text>
</comment>
<keyword evidence="2" id="KW-1185">Reference proteome</keyword>